<organism evidence="4 5">
    <name type="scientific">Glycomyces albidus</name>
    <dbReference type="NCBI Taxonomy" id="2656774"/>
    <lineage>
        <taxon>Bacteria</taxon>
        <taxon>Bacillati</taxon>
        <taxon>Actinomycetota</taxon>
        <taxon>Actinomycetes</taxon>
        <taxon>Glycomycetales</taxon>
        <taxon>Glycomycetaceae</taxon>
        <taxon>Glycomyces</taxon>
    </lineage>
</organism>
<evidence type="ECO:0000256" key="2">
    <source>
        <dbReference type="ARBA" id="ARBA00023274"/>
    </source>
</evidence>
<dbReference type="SUPFAM" id="SSF54736">
    <property type="entry name" value="ClpS-like"/>
    <property type="match status" value="2"/>
</dbReference>
<comment type="caution">
    <text evidence="4">The sequence shown here is derived from an EMBL/GenBank/DDBJ whole genome shotgun (WGS) entry which is preliminary data.</text>
</comment>
<evidence type="ECO:0000313" key="5">
    <source>
        <dbReference type="Proteomes" id="UP000477750"/>
    </source>
</evidence>
<keyword evidence="5" id="KW-1185">Reference proteome</keyword>
<evidence type="ECO:0000313" key="4">
    <source>
        <dbReference type="EMBL" id="MQM25516.1"/>
    </source>
</evidence>
<gene>
    <name evidence="4" type="ORF">GFD30_08020</name>
</gene>
<evidence type="ECO:0000259" key="3">
    <source>
        <dbReference type="Pfam" id="PF00542"/>
    </source>
</evidence>
<dbReference type="Gene3D" id="3.30.1390.10">
    <property type="match status" value="2"/>
</dbReference>
<dbReference type="Proteomes" id="UP000477750">
    <property type="component" value="Unassembled WGS sequence"/>
</dbReference>
<dbReference type="GO" id="GO:0003735">
    <property type="term" value="F:structural constituent of ribosome"/>
    <property type="evidence" value="ECO:0007669"/>
    <property type="project" value="InterPro"/>
</dbReference>
<dbReference type="PANTHER" id="PTHR45987">
    <property type="entry name" value="39S RIBOSOMAL PROTEIN L12"/>
    <property type="match status" value="1"/>
</dbReference>
<sequence length="204" mass="20695">MAVMNRDPSFALVALALILVAGTAAAIVAGMRADRRNARGGGTASFSAGSVREGTWSLVLDAVGAKPIQVIKEIRVITGLGLAEAKHLADRAPSTVLDGVDHASAGAAHRLLAEAGATVRITEATASASAAPEETFAVVMDASGGRRIQVIKEIRALSGSGLAEAKALTDRMPSTVLSGVDHATATAARHRLTEAGASVRIVEA</sequence>
<name>A0A6L5G797_9ACTN</name>
<dbReference type="InterPro" id="IPR013823">
    <property type="entry name" value="Ribosomal_bL12_C"/>
</dbReference>
<dbReference type="InterPro" id="IPR000206">
    <property type="entry name" value="Ribosomal_bL12"/>
</dbReference>
<feature type="domain" description="Large ribosomal subunit protein bL12 C-terminal" evidence="3">
    <location>
        <begin position="136"/>
        <end position="201"/>
    </location>
</feature>
<dbReference type="GO" id="GO:0006412">
    <property type="term" value="P:translation"/>
    <property type="evidence" value="ECO:0007669"/>
    <property type="project" value="InterPro"/>
</dbReference>
<dbReference type="AlphaFoldDB" id="A0A6L5G797"/>
<dbReference type="EMBL" id="WIAO01000007">
    <property type="protein sequence ID" value="MQM25516.1"/>
    <property type="molecule type" value="Genomic_DNA"/>
</dbReference>
<feature type="domain" description="Large ribosomal subunit protein bL12 C-terminal" evidence="3">
    <location>
        <begin position="58"/>
        <end position="121"/>
    </location>
</feature>
<dbReference type="PANTHER" id="PTHR45987:SF4">
    <property type="entry name" value="LARGE RIBOSOMAL SUBUNIT PROTEIN BL12M"/>
    <property type="match status" value="1"/>
</dbReference>
<accession>A0A6L5G797</accession>
<proteinExistence type="predicted"/>
<protein>
    <recommendedName>
        <fullName evidence="3">Large ribosomal subunit protein bL12 C-terminal domain-containing protein</fullName>
    </recommendedName>
</protein>
<dbReference type="GO" id="GO:0022625">
    <property type="term" value="C:cytosolic large ribosomal subunit"/>
    <property type="evidence" value="ECO:0007669"/>
    <property type="project" value="TreeGrafter"/>
</dbReference>
<dbReference type="GO" id="GO:0003729">
    <property type="term" value="F:mRNA binding"/>
    <property type="evidence" value="ECO:0007669"/>
    <property type="project" value="TreeGrafter"/>
</dbReference>
<dbReference type="InterPro" id="IPR014719">
    <property type="entry name" value="Ribosomal_bL12_C/ClpS-like"/>
</dbReference>
<dbReference type="Pfam" id="PF00542">
    <property type="entry name" value="Ribosomal_L12"/>
    <property type="match status" value="2"/>
</dbReference>
<reference evidence="4 5" key="1">
    <citation type="submission" date="2019-10" db="EMBL/GenBank/DDBJ databases">
        <title>Glycomyces albidus sp. nov., a novel actinomycete isolated from rhizosphere soil of wheat (Triticum aestivum L.).</title>
        <authorList>
            <person name="Qian L."/>
        </authorList>
    </citation>
    <scope>NUCLEOTIDE SEQUENCE [LARGE SCALE GENOMIC DNA]</scope>
    <source>
        <strain evidence="4 5">NEAU-7082</strain>
    </source>
</reference>
<keyword evidence="2" id="KW-0687">Ribonucleoprotein</keyword>
<keyword evidence="1" id="KW-0689">Ribosomal protein</keyword>
<evidence type="ECO:0000256" key="1">
    <source>
        <dbReference type="ARBA" id="ARBA00022980"/>
    </source>
</evidence>